<feature type="domain" description="Yeast cell wall synthesis Kre9/Knh1-like N-terminal" evidence="4">
    <location>
        <begin position="37"/>
        <end position="115"/>
    </location>
</feature>
<dbReference type="InterPro" id="IPR052982">
    <property type="entry name" value="SRP1/TIP1-like"/>
</dbReference>
<accession>A0A6A6FMX5</accession>
<dbReference type="Pfam" id="PF10342">
    <property type="entry name" value="Kre9_KNH"/>
    <property type="match status" value="1"/>
</dbReference>
<keyword evidence="1 3" id="KW-0732">Signal</keyword>
<gene>
    <name evidence="5" type="ORF">CERZMDRAFT_105287</name>
</gene>
<dbReference type="OrthoDB" id="2260257at2759"/>
<evidence type="ECO:0000256" key="3">
    <source>
        <dbReference type="SAM" id="SignalP"/>
    </source>
</evidence>
<dbReference type="AlphaFoldDB" id="A0A6A6FMX5"/>
<reference evidence="5" key="1">
    <citation type="journal article" date="2020" name="Stud. Mycol.">
        <title>101 Dothideomycetes genomes: a test case for predicting lifestyles and emergence of pathogens.</title>
        <authorList>
            <person name="Haridas S."/>
            <person name="Albert R."/>
            <person name="Binder M."/>
            <person name="Bloem J."/>
            <person name="Labutti K."/>
            <person name="Salamov A."/>
            <person name="Andreopoulos B."/>
            <person name="Baker S."/>
            <person name="Barry K."/>
            <person name="Bills G."/>
            <person name="Bluhm B."/>
            <person name="Cannon C."/>
            <person name="Castanera R."/>
            <person name="Culley D."/>
            <person name="Daum C."/>
            <person name="Ezra D."/>
            <person name="Gonzalez J."/>
            <person name="Henrissat B."/>
            <person name="Kuo A."/>
            <person name="Liang C."/>
            <person name="Lipzen A."/>
            <person name="Lutzoni F."/>
            <person name="Magnuson J."/>
            <person name="Mondo S."/>
            <person name="Nolan M."/>
            <person name="Ohm R."/>
            <person name="Pangilinan J."/>
            <person name="Park H.-J."/>
            <person name="Ramirez L."/>
            <person name="Alfaro M."/>
            <person name="Sun H."/>
            <person name="Tritt A."/>
            <person name="Yoshinaga Y."/>
            <person name="Zwiers L.-H."/>
            <person name="Turgeon B."/>
            <person name="Goodwin S."/>
            <person name="Spatafora J."/>
            <person name="Crous P."/>
            <person name="Grigoriev I."/>
        </authorList>
    </citation>
    <scope>NUCLEOTIDE SEQUENCE</scope>
    <source>
        <strain evidence="5">SCOH1-5</strain>
    </source>
</reference>
<protein>
    <recommendedName>
        <fullName evidence="4">Yeast cell wall synthesis Kre9/Knh1-like N-terminal domain-containing protein</fullName>
    </recommendedName>
</protein>
<dbReference type="PANTHER" id="PTHR40633:SF1">
    <property type="entry name" value="GPI ANCHORED SERINE-THREONINE RICH PROTEIN (AFU_ORTHOLOGUE AFUA_1G03630)"/>
    <property type="match status" value="1"/>
</dbReference>
<evidence type="ECO:0000256" key="2">
    <source>
        <dbReference type="SAM" id="MobiDB-lite"/>
    </source>
</evidence>
<dbReference type="InterPro" id="IPR018466">
    <property type="entry name" value="Kre9/Knh1-like_N"/>
</dbReference>
<evidence type="ECO:0000313" key="6">
    <source>
        <dbReference type="Proteomes" id="UP000799539"/>
    </source>
</evidence>
<proteinExistence type="predicted"/>
<feature type="region of interest" description="Disordered" evidence="2">
    <location>
        <begin position="144"/>
        <end position="196"/>
    </location>
</feature>
<dbReference type="Proteomes" id="UP000799539">
    <property type="component" value="Unassembled WGS sequence"/>
</dbReference>
<feature type="chain" id="PRO_5025493232" description="Yeast cell wall synthesis Kre9/Knh1-like N-terminal domain-containing protein" evidence="3">
    <location>
        <begin position="20"/>
        <end position="217"/>
    </location>
</feature>
<evidence type="ECO:0000259" key="4">
    <source>
        <dbReference type="Pfam" id="PF10342"/>
    </source>
</evidence>
<evidence type="ECO:0000256" key="1">
    <source>
        <dbReference type="ARBA" id="ARBA00022729"/>
    </source>
</evidence>
<dbReference type="EMBL" id="ML992667">
    <property type="protein sequence ID" value="KAF2214826.1"/>
    <property type="molecule type" value="Genomic_DNA"/>
</dbReference>
<organism evidence="5 6">
    <name type="scientific">Cercospora zeae-maydis SCOH1-5</name>
    <dbReference type="NCBI Taxonomy" id="717836"/>
    <lineage>
        <taxon>Eukaryota</taxon>
        <taxon>Fungi</taxon>
        <taxon>Dikarya</taxon>
        <taxon>Ascomycota</taxon>
        <taxon>Pezizomycotina</taxon>
        <taxon>Dothideomycetes</taxon>
        <taxon>Dothideomycetidae</taxon>
        <taxon>Mycosphaerellales</taxon>
        <taxon>Mycosphaerellaceae</taxon>
        <taxon>Cercospora</taxon>
    </lineage>
</organism>
<dbReference type="PANTHER" id="PTHR40633">
    <property type="entry name" value="MATRIX PROTEIN, PUTATIVE (AFU_ORTHOLOGUE AFUA_8G05410)-RELATED"/>
    <property type="match status" value="1"/>
</dbReference>
<sequence length="217" mass="21699">MHFSRSLLLALASAFAAHAQQAATGPNAFTNTAFPAVAGQDLTLKWTPTTSGTVSLILRSGASSNLNAGEPIAQNIPNNGEYTWSIPESAVRGSDYTIEIVSDSNPSDTNYSAYFVLESDNTTPASTASSVSAAPLPTTLSTAMTSSMSESMTGTESAATTSAESANSRTSSPTASPTTSGDLQATAASSTSDSGAGARATAMVGMLGAVALGALAL</sequence>
<keyword evidence="6" id="KW-1185">Reference proteome</keyword>
<feature type="signal peptide" evidence="3">
    <location>
        <begin position="1"/>
        <end position="19"/>
    </location>
</feature>
<evidence type="ECO:0000313" key="5">
    <source>
        <dbReference type="EMBL" id="KAF2214826.1"/>
    </source>
</evidence>
<name>A0A6A6FMX5_9PEZI</name>